<organism evidence="8 9">
    <name type="scientific">Pseudomonas frederiksbergensis</name>
    <dbReference type="NCBI Taxonomy" id="104087"/>
    <lineage>
        <taxon>Bacteria</taxon>
        <taxon>Pseudomonadati</taxon>
        <taxon>Pseudomonadota</taxon>
        <taxon>Gammaproteobacteria</taxon>
        <taxon>Pseudomonadales</taxon>
        <taxon>Pseudomonadaceae</taxon>
        <taxon>Pseudomonas</taxon>
    </lineage>
</organism>
<name>A0A1J0EEG8_9PSED</name>
<dbReference type="Pfam" id="PF00034">
    <property type="entry name" value="Cytochrom_C"/>
    <property type="match status" value="2"/>
</dbReference>
<protein>
    <submittedName>
        <fullName evidence="8">Cytochrome C oxidase Cbb3</fullName>
    </submittedName>
</protein>
<feature type="binding site" description="covalent" evidence="4">
    <location>
        <position position="312"/>
    </location>
    <ligand>
        <name>heme c</name>
        <dbReference type="ChEBI" id="CHEBI:61717"/>
        <label>3</label>
    </ligand>
</feature>
<dbReference type="InterPro" id="IPR036909">
    <property type="entry name" value="Cyt_c-like_dom_sf"/>
</dbReference>
<dbReference type="EMBL" id="CP017886">
    <property type="protein sequence ID" value="APC14498.1"/>
    <property type="molecule type" value="Genomic_DNA"/>
</dbReference>
<dbReference type="SUPFAM" id="SSF46626">
    <property type="entry name" value="Cytochrome c"/>
    <property type="match status" value="3"/>
</dbReference>
<feature type="binding site" description="covalent" evidence="4">
    <location>
        <position position="193"/>
    </location>
    <ligand>
        <name>heme c</name>
        <dbReference type="ChEBI" id="CHEBI:61717"/>
        <label>2</label>
    </ligand>
</feature>
<comment type="cofactor">
    <cofactor evidence="4">
        <name>heme c</name>
        <dbReference type="ChEBI" id="CHEBI:61717"/>
    </cofactor>
    <text evidence="4">Binds 3 heme c groups covalently per subunit.</text>
</comment>
<evidence type="ECO:0000256" key="6">
    <source>
        <dbReference type="SAM" id="SignalP"/>
    </source>
</evidence>
<accession>A0A1J0EEG8</accession>
<feature type="binding site" description="covalent" evidence="4">
    <location>
        <position position="44"/>
    </location>
    <ligand>
        <name>heme c</name>
        <dbReference type="ChEBI" id="CHEBI:61717"/>
        <label>1</label>
    </ligand>
</feature>
<sequence>MKRLLSGLGAAVGLAVSLMATQQAQAADQPQIKRGEYLARAADCMACHTAPGGAPYAGGLPIVSPFGTIYGSNITPDKDHGIGLYSDDEFFAALTEGKRRDGANLYPAMPYTSYHLMPREDSDAIHAYLQTVAPINRAAPVTRLSFPFNVRLGLTGWNMLYGKDVKLATADGKSEDWKRGQYLVDVLGHCGECHTPRGLPGAMQQDKRMTGGLLNGYLAPSLLTNDLAARGWTHQDLSSFLKHGMSAQGTMFNEMFPVFHNSTQNLNDPDLAAMATFLLGDQPPPAKVLSEVPLAKMTESAQRGRQDYLNVCAGCHGANGEGKPHIAVAMQGNTTLRLEDPRNLLRVIEDGIGEQKFAGFERMQPMPGFADKLSQQQTTDLINYLRQAWGGQPTDLLISQIEQLKADIPAEHKAH</sequence>
<dbReference type="RefSeq" id="WP_071550500.1">
    <property type="nucleotide sequence ID" value="NZ_CP017886.1"/>
</dbReference>
<proteinExistence type="predicted"/>
<keyword evidence="6" id="KW-0732">Signal</keyword>
<feature type="binding site" description="covalent" evidence="4">
    <location>
        <position position="190"/>
    </location>
    <ligand>
        <name>heme c</name>
        <dbReference type="ChEBI" id="CHEBI:61717"/>
        <label>2</label>
    </ligand>
</feature>
<evidence type="ECO:0000256" key="2">
    <source>
        <dbReference type="ARBA" id="ARBA00022723"/>
    </source>
</evidence>
<reference evidence="9" key="1">
    <citation type="submission" date="2016-10" db="EMBL/GenBank/DDBJ databases">
        <title>Pseudomonas frederiksbergensis ERGS4:02 complete genome.</title>
        <authorList>
            <person name="Kumar R."/>
            <person name="Acharya V."/>
            <person name="Singh D."/>
        </authorList>
    </citation>
    <scope>NUCLEOTIDE SEQUENCE [LARGE SCALE GENOMIC DNA]</scope>
    <source>
        <strain evidence="9">ERGS4:02</strain>
    </source>
</reference>
<gene>
    <name evidence="8" type="ORF">BLL42_01635</name>
</gene>
<dbReference type="GO" id="GO:0016614">
    <property type="term" value="F:oxidoreductase activity, acting on CH-OH group of donors"/>
    <property type="evidence" value="ECO:0007669"/>
    <property type="project" value="InterPro"/>
</dbReference>
<feature type="binding site" description="axial binding residue" evidence="5">
    <location>
        <position position="48"/>
    </location>
    <ligand>
        <name>heme c</name>
        <dbReference type="ChEBI" id="CHEBI:61717"/>
        <label>1</label>
    </ligand>
    <ligandPart>
        <name>Fe</name>
        <dbReference type="ChEBI" id="CHEBI:18248"/>
    </ligandPart>
</feature>
<dbReference type="GO" id="GO:0009055">
    <property type="term" value="F:electron transfer activity"/>
    <property type="evidence" value="ECO:0007669"/>
    <property type="project" value="InterPro"/>
</dbReference>
<dbReference type="PROSITE" id="PS51007">
    <property type="entry name" value="CYTC"/>
    <property type="match status" value="3"/>
</dbReference>
<dbReference type="PANTHER" id="PTHR35008:SF4">
    <property type="entry name" value="BLL4482 PROTEIN"/>
    <property type="match status" value="1"/>
</dbReference>
<evidence type="ECO:0000256" key="4">
    <source>
        <dbReference type="PIRSR" id="PIRSR000018-50"/>
    </source>
</evidence>
<feature type="binding site" description="covalent" evidence="4">
    <location>
        <position position="315"/>
    </location>
    <ligand>
        <name>heme c</name>
        <dbReference type="ChEBI" id="CHEBI:61717"/>
        <label>3</label>
    </ligand>
</feature>
<dbReference type="GO" id="GO:0016020">
    <property type="term" value="C:membrane"/>
    <property type="evidence" value="ECO:0007669"/>
    <property type="project" value="InterPro"/>
</dbReference>
<feature type="signal peptide" evidence="6">
    <location>
        <begin position="1"/>
        <end position="26"/>
    </location>
</feature>
<feature type="binding site" description="axial binding residue" evidence="5">
    <location>
        <position position="194"/>
    </location>
    <ligand>
        <name>heme c</name>
        <dbReference type="ChEBI" id="CHEBI:61717"/>
        <label>2</label>
    </ligand>
    <ligandPart>
        <name>Fe</name>
        <dbReference type="ChEBI" id="CHEBI:18248"/>
    </ligandPart>
</feature>
<dbReference type="Gene3D" id="1.10.760.10">
    <property type="entry name" value="Cytochrome c-like domain"/>
    <property type="match status" value="3"/>
</dbReference>
<feature type="domain" description="Cytochrome c" evidence="7">
    <location>
        <begin position="299"/>
        <end position="389"/>
    </location>
</feature>
<keyword evidence="1 4" id="KW-0349">Heme</keyword>
<dbReference type="InterPro" id="IPR014353">
    <property type="entry name" value="Membr-bd_ADH_cyt_c"/>
</dbReference>
<feature type="domain" description="Cytochrome c" evidence="7">
    <location>
        <begin position="30"/>
        <end position="133"/>
    </location>
</feature>
<feature type="domain" description="Cytochrome c" evidence="7">
    <location>
        <begin position="175"/>
        <end position="282"/>
    </location>
</feature>
<dbReference type="GeneID" id="46906907"/>
<dbReference type="PANTHER" id="PTHR35008">
    <property type="entry name" value="BLL4482 PROTEIN-RELATED"/>
    <property type="match status" value="1"/>
</dbReference>
<dbReference type="GO" id="GO:0020037">
    <property type="term" value="F:heme binding"/>
    <property type="evidence" value="ECO:0007669"/>
    <property type="project" value="InterPro"/>
</dbReference>
<feature type="chain" id="PRO_5009610750" evidence="6">
    <location>
        <begin position="27"/>
        <end position="415"/>
    </location>
</feature>
<evidence type="ECO:0000256" key="3">
    <source>
        <dbReference type="ARBA" id="ARBA00023004"/>
    </source>
</evidence>
<dbReference type="InterPro" id="IPR051459">
    <property type="entry name" value="Cytochrome_c-type_DH"/>
</dbReference>
<feature type="binding site" description="covalent" evidence="4">
    <location>
        <position position="47"/>
    </location>
    <ligand>
        <name>heme c</name>
        <dbReference type="ChEBI" id="CHEBI:61717"/>
        <label>1</label>
    </ligand>
</feature>
<dbReference type="OrthoDB" id="9811281at2"/>
<keyword evidence="3 5" id="KW-0408">Iron</keyword>
<feature type="binding site" description="axial binding residue" evidence="5">
    <location>
        <position position="316"/>
    </location>
    <ligand>
        <name>heme c</name>
        <dbReference type="ChEBI" id="CHEBI:61717"/>
        <label>3</label>
    </ligand>
    <ligandPart>
        <name>Fe</name>
        <dbReference type="ChEBI" id="CHEBI:18248"/>
    </ligandPart>
</feature>
<evidence type="ECO:0000313" key="9">
    <source>
        <dbReference type="Proteomes" id="UP000182567"/>
    </source>
</evidence>
<dbReference type="Proteomes" id="UP000182567">
    <property type="component" value="Chromosome"/>
</dbReference>
<evidence type="ECO:0000256" key="5">
    <source>
        <dbReference type="PIRSR" id="PIRSR000018-51"/>
    </source>
</evidence>
<evidence type="ECO:0000256" key="1">
    <source>
        <dbReference type="ARBA" id="ARBA00022617"/>
    </source>
</evidence>
<dbReference type="PIRSF" id="PIRSF000018">
    <property type="entry name" value="Mb_ADH_cyt_c"/>
    <property type="match status" value="1"/>
</dbReference>
<evidence type="ECO:0000259" key="7">
    <source>
        <dbReference type="PROSITE" id="PS51007"/>
    </source>
</evidence>
<dbReference type="GO" id="GO:0005506">
    <property type="term" value="F:iron ion binding"/>
    <property type="evidence" value="ECO:0007669"/>
    <property type="project" value="InterPro"/>
</dbReference>
<keyword evidence="2 5" id="KW-0479">Metal-binding</keyword>
<dbReference type="AlphaFoldDB" id="A0A1J0EEG8"/>
<dbReference type="InterPro" id="IPR009056">
    <property type="entry name" value="Cyt_c-like_dom"/>
</dbReference>
<evidence type="ECO:0000313" key="8">
    <source>
        <dbReference type="EMBL" id="APC14498.1"/>
    </source>
</evidence>